<evidence type="ECO:0000313" key="2">
    <source>
        <dbReference type="EMBL" id="KAK1399308.1"/>
    </source>
</evidence>
<organism evidence="2 3">
    <name type="scientific">Heracleum sosnowskyi</name>
    <dbReference type="NCBI Taxonomy" id="360622"/>
    <lineage>
        <taxon>Eukaryota</taxon>
        <taxon>Viridiplantae</taxon>
        <taxon>Streptophyta</taxon>
        <taxon>Embryophyta</taxon>
        <taxon>Tracheophyta</taxon>
        <taxon>Spermatophyta</taxon>
        <taxon>Magnoliopsida</taxon>
        <taxon>eudicotyledons</taxon>
        <taxon>Gunneridae</taxon>
        <taxon>Pentapetalae</taxon>
        <taxon>asterids</taxon>
        <taxon>campanulids</taxon>
        <taxon>Apiales</taxon>
        <taxon>Apiaceae</taxon>
        <taxon>Apioideae</taxon>
        <taxon>apioid superclade</taxon>
        <taxon>Tordylieae</taxon>
        <taxon>Tordyliinae</taxon>
        <taxon>Heracleum</taxon>
    </lineage>
</organism>
<dbReference type="Proteomes" id="UP001237642">
    <property type="component" value="Unassembled WGS sequence"/>
</dbReference>
<gene>
    <name evidence="2" type="ORF">POM88_009171</name>
</gene>
<evidence type="ECO:0000313" key="3">
    <source>
        <dbReference type="Proteomes" id="UP001237642"/>
    </source>
</evidence>
<comment type="similarity">
    <text evidence="1">Belongs to the plant acyltransferase family.</text>
</comment>
<dbReference type="PANTHER" id="PTHR31642:SF266">
    <property type="entry name" value="HXXXD-TYPE ACYL-TRANSFERASE FAMILY PROTEIN"/>
    <property type="match status" value="1"/>
</dbReference>
<dbReference type="GO" id="GO:0016747">
    <property type="term" value="F:acyltransferase activity, transferring groups other than amino-acyl groups"/>
    <property type="evidence" value="ECO:0007669"/>
    <property type="project" value="TreeGrafter"/>
</dbReference>
<name>A0AAD8J8N2_9APIA</name>
<comment type="caution">
    <text evidence="2">The sequence shown here is derived from an EMBL/GenBank/DDBJ whole genome shotgun (WGS) entry which is preliminary data.</text>
</comment>
<sequence>MGSCDGGVAVIVKRTEVVVAVLPMAESRLPMSNLDLLLPPLDVGIFLCYDKGSKDSNNEMKINMLKKGLCQVLVPFYPLAGEVLTNSEGEPVLLCNNRGVDFVQAFADIDLHDLDLYCPDDSIHANFVPIKNLGVLSIKVTEMKCGGLVIGCNFDHRAADAHSINKFLVAWADITRSNYPGNNISTLYFPGENDMVNKYVPCFLRSLLNPRKPGHLDPAIDDMYILCKTAASNAPPLFHLQSRIYQISAYQIQRLQSLAGPKRSKFESFSALLWKLLAKAAKEDKKRCKLGIVVDGRKSLTKSSFMNKKLSIDNYFGNVLSVPYSEASMGELKSLPLSEIANRVHACVKSAANEEHFKGLVDWVENHRPQPAMCKVYSIIPSETEEAAVVVSSGQRFPVTQMDFGWGRPSFGSYYFPWGGSTGYVMPMPSATNDGDWIVFMHLSPKHLDFIEKDAPHVFKPFVF</sequence>
<dbReference type="PANTHER" id="PTHR31642">
    <property type="entry name" value="TRICHOTHECENE 3-O-ACETYLTRANSFERASE"/>
    <property type="match status" value="1"/>
</dbReference>
<dbReference type="AlphaFoldDB" id="A0AAD8J8N2"/>
<proteinExistence type="inferred from homology"/>
<dbReference type="InterPro" id="IPR023213">
    <property type="entry name" value="CAT-like_dom_sf"/>
</dbReference>
<reference evidence="2" key="2">
    <citation type="submission" date="2023-05" db="EMBL/GenBank/DDBJ databases">
        <authorList>
            <person name="Schelkunov M.I."/>
        </authorList>
    </citation>
    <scope>NUCLEOTIDE SEQUENCE</scope>
    <source>
        <strain evidence="2">Hsosn_3</strain>
        <tissue evidence="2">Leaf</tissue>
    </source>
</reference>
<protein>
    <submittedName>
        <fullName evidence="2">Shikimate O-hydroxycinnamoyltransferase</fullName>
    </submittedName>
</protein>
<reference evidence="2" key="1">
    <citation type="submission" date="2023-02" db="EMBL/GenBank/DDBJ databases">
        <title>Genome of toxic invasive species Heracleum sosnowskyi carries increased number of genes despite the absence of recent whole-genome duplications.</title>
        <authorList>
            <person name="Schelkunov M."/>
            <person name="Shtratnikova V."/>
            <person name="Makarenko M."/>
            <person name="Klepikova A."/>
            <person name="Omelchenko D."/>
            <person name="Novikova G."/>
            <person name="Obukhova E."/>
            <person name="Bogdanov V."/>
            <person name="Penin A."/>
            <person name="Logacheva M."/>
        </authorList>
    </citation>
    <scope>NUCLEOTIDE SEQUENCE</scope>
    <source>
        <strain evidence="2">Hsosn_3</strain>
        <tissue evidence="2">Leaf</tissue>
    </source>
</reference>
<dbReference type="InterPro" id="IPR050317">
    <property type="entry name" value="Plant_Fungal_Acyltransferase"/>
</dbReference>
<dbReference type="Gene3D" id="3.30.559.10">
    <property type="entry name" value="Chloramphenicol acetyltransferase-like domain"/>
    <property type="match status" value="2"/>
</dbReference>
<evidence type="ECO:0000256" key="1">
    <source>
        <dbReference type="ARBA" id="ARBA00009861"/>
    </source>
</evidence>
<dbReference type="Pfam" id="PF02458">
    <property type="entry name" value="Transferase"/>
    <property type="match status" value="1"/>
</dbReference>
<accession>A0AAD8J8N2</accession>
<dbReference type="EMBL" id="JAUIZM010000002">
    <property type="protein sequence ID" value="KAK1399308.1"/>
    <property type="molecule type" value="Genomic_DNA"/>
</dbReference>
<keyword evidence="3" id="KW-1185">Reference proteome</keyword>